<evidence type="ECO:0000256" key="6">
    <source>
        <dbReference type="ARBA" id="ARBA00023136"/>
    </source>
</evidence>
<evidence type="ECO:0000313" key="10">
    <source>
        <dbReference type="Proteomes" id="UP000184052"/>
    </source>
</evidence>
<evidence type="ECO:0000256" key="4">
    <source>
        <dbReference type="ARBA" id="ARBA00022692"/>
    </source>
</evidence>
<dbReference type="EMBL" id="FQZL01000014">
    <property type="protein sequence ID" value="SHJ24578.1"/>
    <property type="molecule type" value="Genomic_DNA"/>
</dbReference>
<dbReference type="InterPro" id="IPR045621">
    <property type="entry name" value="BPD_transp_1_N"/>
</dbReference>
<dbReference type="STRING" id="1121476.SAMN02745751_02070"/>
<evidence type="ECO:0000313" key="9">
    <source>
        <dbReference type="EMBL" id="SHJ24578.1"/>
    </source>
</evidence>
<dbReference type="Pfam" id="PF19300">
    <property type="entry name" value="BPD_transp_1_N"/>
    <property type="match status" value="1"/>
</dbReference>
<dbReference type="CDD" id="cd06261">
    <property type="entry name" value="TM_PBP2"/>
    <property type="match status" value="1"/>
</dbReference>
<protein>
    <submittedName>
        <fullName evidence="9">Peptide/nickel transport system permease protein</fullName>
    </submittedName>
</protein>
<dbReference type="AlphaFoldDB" id="A0A1M6HQV3"/>
<evidence type="ECO:0000259" key="8">
    <source>
        <dbReference type="PROSITE" id="PS50928"/>
    </source>
</evidence>
<name>A0A1M6HQV3_9FIRM</name>
<dbReference type="SUPFAM" id="SSF161098">
    <property type="entry name" value="MetI-like"/>
    <property type="match status" value="1"/>
</dbReference>
<feature type="transmembrane region" description="Helical" evidence="7">
    <location>
        <begin position="101"/>
        <end position="119"/>
    </location>
</feature>
<dbReference type="GO" id="GO:0005886">
    <property type="term" value="C:plasma membrane"/>
    <property type="evidence" value="ECO:0007669"/>
    <property type="project" value="UniProtKB-SubCell"/>
</dbReference>
<keyword evidence="5 7" id="KW-1133">Transmembrane helix</keyword>
<feature type="transmembrane region" description="Helical" evidence="7">
    <location>
        <begin position="305"/>
        <end position="330"/>
    </location>
</feature>
<keyword evidence="4 7" id="KW-0812">Transmembrane</keyword>
<dbReference type="Gene3D" id="1.10.3720.10">
    <property type="entry name" value="MetI-like"/>
    <property type="match status" value="1"/>
</dbReference>
<comment type="subcellular location">
    <subcellularLocation>
        <location evidence="1 7">Cell membrane</location>
        <topology evidence="1 7">Multi-pass membrane protein</topology>
    </subcellularLocation>
</comment>
<dbReference type="PANTHER" id="PTHR43163">
    <property type="entry name" value="DIPEPTIDE TRANSPORT SYSTEM PERMEASE PROTEIN DPPB-RELATED"/>
    <property type="match status" value="1"/>
</dbReference>
<feature type="transmembrane region" description="Helical" evidence="7">
    <location>
        <begin position="201"/>
        <end position="221"/>
    </location>
</feature>
<keyword evidence="10" id="KW-1185">Reference proteome</keyword>
<evidence type="ECO:0000256" key="2">
    <source>
        <dbReference type="ARBA" id="ARBA00022448"/>
    </source>
</evidence>
<evidence type="ECO:0000256" key="3">
    <source>
        <dbReference type="ARBA" id="ARBA00022475"/>
    </source>
</evidence>
<dbReference type="PANTHER" id="PTHR43163:SF6">
    <property type="entry name" value="DIPEPTIDE TRANSPORT SYSTEM PERMEASE PROTEIN DPPB-RELATED"/>
    <property type="match status" value="1"/>
</dbReference>
<feature type="transmembrane region" description="Helical" evidence="7">
    <location>
        <begin position="266"/>
        <end position="285"/>
    </location>
</feature>
<organism evidence="9 10">
    <name type="scientific">Dethiosulfatibacter aminovorans DSM 17477</name>
    <dbReference type="NCBI Taxonomy" id="1121476"/>
    <lineage>
        <taxon>Bacteria</taxon>
        <taxon>Bacillati</taxon>
        <taxon>Bacillota</taxon>
        <taxon>Tissierellia</taxon>
        <taxon>Dethiosulfatibacter</taxon>
    </lineage>
</organism>
<reference evidence="9 10" key="1">
    <citation type="submission" date="2016-11" db="EMBL/GenBank/DDBJ databases">
        <authorList>
            <person name="Jaros S."/>
            <person name="Januszkiewicz K."/>
            <person name="Wedrychowicz H."/>
        </authorList>
    </citation>
    <scope>NUCLEOTIDE SEQUENCE [LARGE SCALE GENOMIC DNA]</scope>
    <source>
        <strain evidence="9 10">DSM 17477</strain>
    </source>
</reference>
<keyword evidence="6 7" id="KW-0472">Membrane</keyword>
<comment type="similarity">
    <text evidence="7">Belongs to the binding-protein-dependent transport system permease family.</text>
</comment>
<dbReference type="GO" id="GO:0071916">
    <property type="term" value="F:dipeptide transmembrane transporter activity"/>
    <property type="evidence" value="ECO:0007669"/>
    <property type="project" value="TreeGrafter"/>
</dbReference>
<proteinExistence type="inferred from homology"/>
<dbReference type="InterPro" id="IPR035906">
    <property type="entry name" value="MetI-like_sf"/>
</dbReference>
<feature type="transmembrane region" description="Helical" evidence="7">
    <location>
        <begin position="9"/>
        <end position="30"/>
    </location>
</feature>
<dbReference type="Pfam" id="PF00528">
    <property type="entry name" value="BPD_transp_1"/>
    <property type="match status" value="1"/>
</dbReference>
<gene>
    <name evidence="9" type="ORF">SAMN02745751_02070</name>
</gene>
<evidence type="ECO:0000256" key="7">
    <source>
        <dbReference type="RuleBase" id="RU363032"/>
    </source>
</evidence>
<dbReference type="PROSITE" id="PS50928">
    <property type="entry name" value="ABC_TM1"/>
    <property type="match status" value="1"/>
</dbReference>
<dbReference type="Proteomes" id="UP000184052">
    <property type="component" value="Unassembled WGS sequence"/>
</dbReference>
<keyword evidence="2 7" id="KW-0813">Transport</keyword>
<dbReference type="OrthoDB" id="24153at2"/>
<dbReference type="RefSeq" id="WP_073049509.1">
    <property type="nucleotide sequence ID" value="NZ_FQZL01000014.1"/>
</dbReference>
<evidence type="ECO:0000256" key="1">
    <source>
        <dbReference type="ARBA" id="ARBA00004651"/>
    </source>
</evidence>
<keyword evidence="3" id="KW-1003">Cell membrane</keyword>
<accession>A0A1M6HQV3</accession>
<feature type="domain" description="ABC transmembrane type-1" evidence="8">
    <location>
        <begin position="95"/>
        <end position="328"/>
    </location>
</feature>
<feature type="transmembrane region" description="Helical" evidence="7">
    <location>
        <begin position="131"/>
        <end position="155"/>
    </location>
</feature>
<dbReference type="InterPro" id="IPR000515">
    <property type="entry name" value="MetI-like"/>
</dbReference>
<sequence length="336" mass="36998">MKNYIIKRLLLGVMVLLGVIVVTFFLARVIPSNPAAQWVGPRATQEQIDAATIELGLDKPLVVQFGKYLQGVSQGDLGKSLRTKLPVAKELASYLPPTVELIIFSTFLAIIIGIPLGLNSAKKKDQALDHFCRFFSVGAVSLPTFWVALFLQLIFYRWLGWLPLGGQMETKLKLLYSIPSRTGFLLLDSIISGNWVVAQDVFKHMILPSVTIALYPIGLVARMTRSALLEILSEDYIKAARSYGIKERIVLWNYALKNSLGTTMTVLALSIGYTLVNTFLVEAIFSWPGLGSYTAAAVVALDYPAIIGVTLVSAFSYIMLNLTADIIIALDPRVRV</sequence>
<evidence type="ECO:0000256" key="5">
    <source>
        <dbReference type="ARBA" id="ARBA00022989"/>
    </source>
</evidence>